<evidence type="ECO:0000256" key="2">
    <source>
        <dbReference type="ARBA" id="ARBA00007430"/>
    </source>
</evidence>
<sequence length="426" mass="48025">MRIKDRLNSNRFLKNFATLFSATLLAQFINVAASPFLTRIYSPEEFGYFSFYLSVCSLLIVYTTGRYEFAINTVKLEKESQALFKVVVILSTFFTILILLAEQIFYDQFIGMFGLEKVSSLLIYIPVTLLAMGIMQGLNYYLNKHKEFGVLSKGKVLRSSVTSGSSIIFGLIGLHSVGLILANVLGYVISVVYQTIVKRLSFLFDFRNYQFDSLKQTAKIHRHYPLYNSTSAFFDNMAAQAPVFILMRFFSEAIVGFYSLTIRVAVLPISLISTSVAQVFLSEIAELYSDGKPFGHVLRKVLILLSVIGIVPVLLLVTAGPWGFALVFGEEWRKAGELSQILAFGYYAKFVVSPLSVVFFVKQKVKLLSIIQGIRAVSTVSVLWISSTYLDIEAVILAYSIHEILFYIVYLFFIFRVSRAAGYIRS</sequence>
<keyword evidence="6 7" id="KW-0472">Membrane</keyword>
<proteinExistence type="inferred from homology"/>
<keyword evidence="3" id="KW-1003">Cell membrane</keyword>
<feature type="transmembrane region" description="Helical" evidence="7">
    <location>
        <begin position="121"/>
        <end position="142"/>
    </location>
</feature>
<keyword evidence="4 7" id="KW-0812">Transmembrane</keyword>
<feature type="transmembrane region" description="Helical" evidence="7">
    <location>
        <begin position="163"/>
        <end position="193"/>
    </location>
</feature>
<accession>A0A6I1FGQ3</accession>
<organism evidence="8 9">
    <name type="scientific">Bacillus aerolatus</name>
    <dbReference type="NCBI Taxonomy" id="2653354"/>
    <lineage>
        <taxon>Bacteria</taxon>
        <taxon>Bacillati</taxon>
        <taxon>Bacillota</taxon>
        <taxon>Bacilli</taxon>
        <taxon>Bacillales</taxon>
        <taxon>Bacillaceae</taxon>
        <taxon>Bacillus</taxon>
    </lineage>
</organism>
<dbReference type="PANTHER" id="PTHR30250">
    <property type="entry name" value="PST FAMILY PREDICTED COLANIC ACID TRANSPORTER"/>
    <property type="match status" value="1"/>
</dbReference>
<feature type="transmembrane region" description="Helical" evidence="7">
    <location>
        <begin position="344"/>
        <end position="361"/>
    </location>
</feature>
<feature type="transmembrane region" description="Helical" evidence="7">
    <location>
        <begin position="82"/>
        <end position="101"/>
    </location>
</feature>
<keyword evidence="9" id="KW-1185">Reference proteome</keyword>
<dbReference type="Proteomes" id="UP000429595">
    <property type="component" value="Unassembled WGS sequence"/>
</dbReference>
<keyword evidence="5 7" id="KW-1133">Transmembrane helix</keyword>
<feature type="transmembrane region" description="Helical" evidence="7">
    <location>
        <begin position="373"/>
        <end position="390"/>
    </location>
</feature>
<dbReference type="RefSeq" id="WP_152150366.1">
    <property type="nucleotide sequence ID" value="NZ_WEIO01000003.1"/>
</dbReference>
<comment type="caution">
    <text evidence="8">The sequence shown here is derived from an EMBL/GenBank/DDBJ whole genome shotgun (WGS) entry which is preliminary data.</text>
</comment>
<evidence type="ECO:0000256" key="6">
    <source>
        <dbReference type="ARBA" id="ARBA00023136"/>
    </source>
</evidence>
<evidence type="ECO:0000256" key="7">
    <source>
        <dbReference type="SAM" id="Phobius"/>
    </source>
</evidence>
<dbReference type="GO" id="GO:0005886">
    <property type="term" value="C:plasma membrane"/>
    <property type="evidence" value="ECO:0007669"/>
    <property type="project" value="UniProtKB-SubCell"/>
</dbReference>
<comment type="similarity">
    <text evidence="2">Belongs to the polysaccharide synthase family.</text>
</comment>
<evidence type="ECO:0000313" key="8">
    <source>
        <dbReference type="EMBL" id="KAB7707402.1"/>
    </source>
</evidence>
<feature type="transmembrane region" description="Helical" evidence="7">
    <location>
        <begin position="49"/>
        <end position="70"/>
    </location>
</feature>
<evidence type="ECO:0000256" key="5">
    <source>
        <dbReference type="ARBA" id="ARBA00022989"/>
    </source>
</evidence>
<dbReference type="InterPro" id="IPR050833">
    <property type="entry name" value="Poly_Biosynth_Transport"/>
</dbReference>
<feature type="transmembrane region" description="Helical" evidence="7">
    <location>
        <begin position="301"/>
        <end position="324"/>
    </location>
</feature>
<gene>
    <name evidence="8" type="ORF">F9802_06525</name>
</gene>
<dbReference type="EMBL" id="WEIO01000003">
    <property type="protein sequence ID" value="KAB7707402.1"/>
    <property type="molecule type" value="Genomic_DNA"/>
</dbReference>
<feature type="transmembrane region" description="Helical" evidence="7">
    <location>
        <begin position="396"/>
        <end position="415"/>
    </location>
</feature>
<evidence type="ECO:0000256" key="3">
    <source>
        <dbReference type="ARBA" id="ARBA00022475"/>
    </source>
</evidence>
<evidence type="ECO:0000313" key="9">
    <source>
        <dbReference type="Proteomes" id="UP000429595"/>
    </source>
</evidence>
<dbReference type="AlphaFoldDB" id="A0A6I1FGQ3"/>
<name>A0A6I1FGQ3_9BACI</name>
<evidence type="ECO:0000256" key="1">
    <source>
        <dbReference type="ARBA" id="ARBA00004651"/>
    </source>
</evidence>
<evidence type="ECO:0000256" key="4">
    <source>
        <dbReference type="ARBA" id="ARBA00022692"/>
    </source>
</evidence>
<protein>
    <submittedName>
        <fullName evidence="8">Oligosaccharide flippase family protein</fullName>
    </submittedName>
</protein>
<comment type="subcellular location">
    <subcellularLocation>
        <location evidence="1">Cell membrane</location>
        <topology evidence="1">Multi-pass membrane protein</topology>
    </subcellularLocation>
</comment>
<dbReference type="PANTHER" id="PTHR30250:SF10">
    <property type="entry name" value="LIPOPOLYSACCHARIDE BIOSYNTHESIS PROTEIN WZXC"/>
    <property type="match status" value="1"/>
</dbReference>
<reference evidence="8 9" key="1">
    <citation type="submission" date="2019-10" db="EMBL/GenBank/DDBJ databases">
        <title>Bacillus aerolatum sp. nov., isolated from bioaerosol of sport playgrounds.</title>
        <authorList>
            <person name="Chen P."/>
            <person name="Zhang G."/>
        </authorList>
    </citation>
    <scope>NUCLEOTIDE SEQUENCE [LARGE SCALE GENOMIC DNA]</scope>
    <source>
        <strain evidence="8 9">CX253</strain>
    </source>
</reference>
<dbReference type="Pfam" id="PF13440">
    <property type="entry name" value="Polysacc_synt_3"/>
    <property type="match status" value="1"/>
</dbReference>